<dbReference type="PATRIC" id="fig|1218493.3.peg.1583"/>
<feature type="transmembrane region" description="Helical" evidence="9">
    <location>
        <begin position="75"/>
        <end position="96"/>
    </location>
</feature>
<feature type="transmembrane region" description="Helical" evidence="9">
    <location>
        <begin position="49"/>
        <end position="68"/>
    </location>
</feature>
<feature type="transmembrane region" description="Helical" evidence="9">
    <location>
        <begin position="214"/>
        <end position="239"/>
    </location>
</feature>
<comment type="subcellular location">
    <subcellularLocation>
        <location evidence="1">Cell membrane</location>
        <topology evidence="1">Multi-pass membrane protein</topology>
    </subcellularLocation>
</comment>
<dbReference type="PANTHER" id="PTHR32502:SF8">
    <property type="entry name" value="N-ACETYLGALACTOSAMINE PERMEASE IIC COMPONENT 1"/>
    <property type="match status" value="1"/>
</dbReference>
<keyword evidence="7 9" id="KW-1133">Transmembrane helix</keyword>
<dbReference type="STRING" id="1218493.JF76_15110"/>
<dbReference type="HOGENOM" id="CLU_069101_2_0_9"/>
<evidence type="ECO:0000256" key="3">
    <source>
        <dbReference type="ARBA" id="ARBA00022475"/>
    </source>
</evidence>
<comment type="caution">
    <text evidence="10">The sequence shown here is derived from an EMBL/GenBank/DDBJ whole genome shotgun (WGS) entry which is preliminary data.</text>
</comment>
<evidence type="ECO:0000313" key="10">
    <source>
        <dbReference type="EMBL" id="KJY54491.1"/>
    </source>
</evidence>
<evidence type="ECO:0000256" key="8">
    <source>
        <dbReference type="ARBA" id="ARBA00023136"/>
    </source>
</evidence>
<keyword evidence="3" id="KW-1003">Cell membrane</keyword>
<keyword evidence="8 9" id="KW-0472">Membrane</keyword>
<keyword evidence="5" id="KW-0598">Phosphotransferase system</keyword>
<organism evidence="10 11">
    <name type="scientific">Lactobacillus kullabergensis</name>
    <dbReference type="NCBI Taxonomy" id="1218493"/>
    <lineage>
        <taxon>Bacteria</taxon>
        <taxon>Bacillati</taxon>
        <taxon>Bacillota</taxon>
        <taxon>Bacilli</taxon>
        <taxon>Lactobacillales</taxon>
        <taxon>Lactobacillaceae</taxon>
        <taxon>Lactobacillus</taxon>
    </lineage>
</organism>
<evidence type="ECO:0000256" key="5">
    <source>
        <dbReference type="ARBA" id="ARBA00022683"/>
    </source>
</evidence>
<evidence type="ECO:0000313" key="11">
    <source>
        <dbReference type="Proteomes" id="UP000033533"/>
    </source>
</evidence>
<accession>A0A0F4LAA2</accession>
<proteinExistence type="predicted"/>
<keyword evidence="2" id="KW-0813">Transport</keyword>
<evidence type="ECO:0000256" key="6">
    <source>
        <dbReference type="ARBA" id="ARBA00022692"/>
    </source>
</evidence>
<dbReference type="GO" id="GO:0009401">
    <property type="term" value="P:phosphoenolpyruvate-dependent sugar phosphotransferase system"/>
    <property type="evidence" value="ECO:0007669"/>
    <property type="project" value="UniProtKB-KW"/>
</dbReference>
<feature type="transmembrane region" description="Helical" evidence="9">
    <location>
        <begin position="182"/>
        <end position="202"/>
    </location>
</feature>
<dbReference type="InterPro" id="IPR004700">
    <property type="entry name" value="PTS_IIC_man"/>
</dbReference>
<feature type="transmembrane region" description="Helical" evidence="9">
    <location>
        <begin position="102"/>
        <end position="121"/>
    </location>
</feature>
<keyword evidence="4" id="KW-0762">Sugar transport</keyword>
<dbReference type="GO" id="GO:0005886">
    <property type="term" value="C:plasma membrane"/>
    <property type="evidence" value="ECO:0007669"/>
    <property type="project" value="UniProtKB-SubCell"/>
</dbReference>
<gene>
    <name evidence="10" type="ORF">JF76_15110</name>
</gene>
<dbReference type="AlphaFoldDB" id="A0A0F4LAA2"/>
<dbReference type="RefSeq" id="WP_045928503.1">
    <property type="nucleotide sequence ID" value="NZ_JBHSZS010000026.1"/>
</dbReference>
<keyword evidence="6 9" id="KW-0812">Transmembrane</keyword>
<dbReference type="EMBL" id="JXBY01000025">
    <property type="protein sequence ID" value="KJY54491.1"/>
    <property type="molecule type" value="Genomic_DNA"/>
</dbReference>
<name>A0A0F4LAA2_9LACO</name>
<evidence type="ECO:0000256" key="4">
    <source>
        <dbReference type="ARBA" id="ARBA00022597"/>
    </source>
</evidence>
<evidence type="ECO:0000256" key="2">
    <source>
        <dbReference type="ARBA" id="ARBA00022448"/>
    </source>
</evidence>
<evidence type="ECO:0000256" key="9">
    <source>
        <dbReference type="SAM" id="Phobius"/>
    </source>
</evidence>
<protein>
    <submittedName>
        <fullName evidence="10">PTS Man IIC</fullName>
    </submittedName>
</protein>
<feature type="transmembrane region" description="Helical" evidence="9">
    <location>
        <begin position="142"/>
        <end position="162"/>
    </location>
</feature>
<sequence>MNTLTQSILLALITALAPADWLTGTSNLSRPLVTGALTGLVLGDLKTGIIMGATIELAFMGAITIGASRPPDVPAGGVLGTAFAISTGKGAGFAITLAFPVAALYLIIDNLLTIVILPIFLKKGDKYAEQGDSRHLSRMNMYGFITVKCIPRAVFVGLAFYLGGPVMTKLLNMIPDFVQNGINVAAGIMPALGFALLLEMILKKNVAIYFVLGFALYSYLKIPILGISIFAFCLMYIVLHLENKIDANKLNNNQGGDDDNEF</sequence>
<dbReference type="Proteomes" id="UP000033533">
    <property type="component" value="Unassembled WGS sequence"/>
</dbReference>
<dbReference type="PROSITE" id="PS51106">
    <property type="entry name" value="PTS_EIIC_TYPE_4"/>
    <property type="match status" value="1"/>
</dbReference>
<evidence type="ECO:0000256" key="7">
    <source>
        <dbReference type="ARBA" id="ARBA00022989"/>
    </source>
</evidence>
<dbReference type="Pfam" id="PF03609">
    <property type="entry name" value="EII-Sor"/>
    <property type="match status" value="1"/>
</dbReference>
<reference evidence="10 11" key="1">
    <citation type="submission" date="2014-12" db="EMBL/GenBank/DDBJ databases">
        <title>Comparative genomics of the lactic acid bacteria isolated from the honey bee gut.</title>
        <authorList>
            <person name="Ellegaard K.M."/>
            <person name="Tamarit D."/>
            <person name="Javelind E."/>
            <person name="Olofsson T."/>
            <person name="Andersson S.G."/>
            <person name="Vasquez A."/>
        </authorList>
    </citation>
    <scope>NUCLEOTIDE SEQUENCE [LARGE SCALE GENOMIC DNA]</scope>
    <source>
        <strain evidence="10 11">Biut2</strain>
    </source>
</reference>
<evidence type="ECO:0000256" key="1">
    <source>
        <dbReference type="ARBA" id="ARBA00004651"/>
    </source>
</evidence>
<dbReference type="OrthoDB" id="7058816at2"/>
<dbReference type="PANTHER" id="PTHR32502">
    <property type="entry name" value="N-ACETYLGALACTOSAMINE PERMEASE II COMPONENT-RELATED"/>
    <property type="match status" value="1"/>
</dbReference>
<dbReference type="InterPro" id="IPR050303">
    <property type="entry name" value="GatZ_KbaZ_carbometab"/>
</dbReference>